<dbReference type="Proteomes" id="UP001157960">
    <property type="component" value="Unassembled WGS sequence"/>
</dbReference>
<keyword evidence="2" id="KW-1185">Reference proteome</keyword>
<sequence>MGYKEMEFNNDSFAERQTEEYKGSNYKYNYK</sequence>
<name>A0ABY1NZQ1_9FLAO</name>
<evidence type="ECO:0000313" key="1">
    <source>
        <dbReference type="EMBL" id="SMP21314.1"/>
    </source>
</evidence>
<dbReference type="EMBL" id="FXTZ01000006">
    <property type="protein sequence ID" value="SMP21314.1"/>
    <property type="molecule type" value="Genomic_DNA"/>
</dbReference>
<accession>A0ABY1NZQ1</accession>
<gene>
    <name evidence="1" type="ORF">SAMN06264346_10638</name>
</gene>
<evidence type="ECO:0000313" key="2">
    <source>
        <dbReference type="Proteomes" id="UP001157960"/>
    </source>
</evidence>
<comment type="caution">
    <text evidence="1">The sequence shown here is derived from an EMBL/GenBank/DDBJ whole genome shotgun (WGS) entry which is preliminary data.</text>
</comment>
<proteinExistence type="predicted"/>
<organism evidence="1 2">
    <name type="scientific">Chryseobacterium profundimaris</name>
    <dbReference type="NCBI Taxonomy" id="1387275"/>
    <lineage>
        <taxon>Bacteria</taxon>
        <taxon>Pseudomonadati</taxon>
        <taxon>Bacteroidota</taxon>
        <taxon>Flavobacteriia</taxon>
        <taxon>Flavobacteriales</taxon>
        <taxon>Weeksellaceae</taxon>
        <taxon>Chryseobacterium group</taxon>
        <taxon>Chryseobacterium</taxon>
    </lineage>
</organism>
<protein>
    <submittedName>
        <fullName evidence="1">Uncharacterized protein</fullName>
    </submittedName>
</protein>
<reference evidence="1 2" key="1">
    <citation type="submission" date="2017-05" db="EMBL/GenBank/DDBJ databases">
        <authorList>
            <person name="Varghese N."/>
            <person name="Submissions S."/>
        </authorList>
    </citation>
    <scope>NUCLEOTIDE SEQUENCE [LARGE SCALE GENOMIC DNA]</scope>
    <source>
        <strain evidence="1 2">DSM 28214</strain>
    </source>
</reference>